<sequence length="76" mass="9083">MTIPLRERSNGSGGDPLYGWLDHKKRFCPSNFFLFSCLSAVILTVWVWDYWLRMRKNIRDSRLKRNRGGEVDYRSL</sequence>
<keyword evidence="1" id="KW-0472">Membrane</keyword>
<keyword evidence="1" id="KW-0812">Transmembrane</keyword>
<evidence type="ECO:0000313" key="2">
    <source>
        <dbReference type="EMBL" id="EXB38275.1"/>
    </source>
</evidence>
<dbReference type="Proteomes" id="UP000030645">
    <property type="component" value="Unassembled WGS sequence"/>
</dbReference>
<keyword evidence="1" id="KW-1133">Transmembrane helix</keyword>
<reference evidence="3" key="1">
    <citation type="submission" date="2013-01" db="EMBL/GenBank/DDBJ databases">
        <title>Draft Genome Sequence of a Mulberry Tree, Morus notabilis C.K. Schneid.</title>
        <authorList>
            <person name="He N."/>
            <person name="Zhao S."/>
        </authorList>
    </citation>
    <scope>NUCLEOTIDE SEQUENCE</scope>
</reference>
<accession>W9QR78</accession>
<keyword evidence="3" id="KW-1185">Reference proteome</keyword>
<feature type="transmembrane region" description="Helical" evidence="1">
    <location>
        <begin position="32"/>
        <end position="52"/>
    </location>
</feature>
<organism evidence="2 3">
    <name type="scientific">Morus notabilis</name>
    <dbReference type="NCBI Taxonomy" id="981085"/>
    <lineage>
        <taxon>Eukaryota</taxon>
        <taxon>Viridiplantae</taxon>
        <taxon>Streptophyta</taxon>
        <taxon>Embryophyta</taxon>
        <taxon>Tracheophyta</taxon>
        <taxon>Spermatophyta</taxon>
        <taxon>Magnoliopsida</taxon>
        <taxon>eudicotyledons</taxon>
        <taxon>Gunneridae</taxon>
        <taxon>Pentapetalae</taxon>
        <taxon>rosids</taxon>
        <taxon>fabids</taxon>
        <taxon>Rosales</taxon>
        <taxon>Moraceae</taxon>
        <taxon>Moreae</taxon>
        <taxon>Morus</taxon>
    </lineage>
</organism>
<dbReference type="EMBL" id="KE343687">
    <property type="protein sequence ID" value="EXB38275.1"/>
    <property type="molecule type" value="Genomic_DNA"/>
</dbReference>
<proteinExistence type="predicted"/>
<dbReference type="AlphaFoldDB" id="W9QR78"/>
<evidence type="ECO:0000256" key="1">
    <source>
        <dbReference type="SAM" id="Phobius"/>
    </source>
</evidence>
<protein>
    <submittedName>
        <fullName evidence="2">Uncharacterized protein</fullName>
    </submittedName>
</protein>
<gene>
    <name evidence="2" type="ORF">L484_013908</name>
</gene>
<name>W9QR78_9ROSA</name>
<evidence type="ECO:0000313" key="3">
    <source>
        <dbReference type="Proteomes" id="UP000030645"/>
    </source>
</evidence>